<dbReference type="OrthoDB" id="2455618at2"/>
<evidence type="ECO:0000313" key="2">
    <source>
        <dbReference type="EMBL" id="RQW76420.1"/>
    </source>
</evidence>
<feature type="coiled-coil region" evidence="1">
    <location>
        <begin position="108"/>
        <end position="135"/>
    </location>
</feature>
<dbReference type="AlphaFoldDB" id="A0A3N9UKJ7"/>
<proteinExistence type="predicted"/>
<comment type="caution">
    <text evidence="2">The sequence shown here is derived from an EMBL/GenBank/DDBJ whole genome shotgun (WGS) entry which is preliminary data.</text>
</comment>
<name>A0A3N9UKJ7_9BACI</name>
<keyword evidence="1" id="KW-0175">Coiled coil</keyword>
<accession>A0A3N9UKJ7</accession>
<dbReference type="EMBL" id="RRCT01000001">
    <property type="protein sequence ID" value="RQW76420.1"/>
    <property type="molecule type" value="Genomic_DNA"/>
</dbReference>
<dbReference type="Proteomes" id="UP000274033">
    <property type="component" value="Unassembled WGS sequence"/>
</dbReference>
<keyword evidence="3" id="KW-1185">Reference proteome</keyword>
<protein>
    <submittedName>
        <fullName evidence="2">Uncharacterized protein</fullName>
    </submittedName>
</protein>
<reference evidence="2 3" key="1">
    <citation type="journal article" date="2013" name="J. Microbiol.">
        <title>Lysinibacillus chungkukjangi sp. nov., isolated from Chungkukjang, Korean fermented soybean food.</title>
        <authorList>
            <person name="Kim S.J."/>
            <person name="Jang Y.H."/>
            <person name="Hamada M."/>
            <person name="Ahn J.H."/>
            <person name="Weon H.Y."/>
            <person name="Suzuki K."/>
            <person name="Whang K.S."/>
            <person name="Kwon S.W."/>
        </authorList>
    </citation>
    <scope>NUCLEOTIDE SEQUENCE [LARGE SCALE GENOMIC DNA]</scope>
    <source>
        <strain evidence="2 3">MCCC 1A12701</strain>
    </source>
</reference>
<organism evidence="2 3">
    <name type="scientific">Lysinibacillus composti</name>
    <dbReference type="NCBI Taxonomy" id="720633"/>
    <lineage>
        <taxon>Bacteria</taxon>
        <taxon>Bacillati</taxon>
        <taxon>Bacillota</taxon>
        <taxon>Bacilli</taxon>
        <taxon>Bacillales</taxon>
        <taxon>Bacillaceae</taxon>
        <taxon>Lysinibacillus</taxon>
    </lineage>
</organism>
<gene>
    <name evidence="2" type="ORF">EBB45_02395</name>
</gene>
<evidence type="ECO:0000313" key="3">
    <source>
        <dbReference type="Proteomes" id="UP000274033"/>
    </source>
</evidence>
<sequence>MVLTIEIKNNLLNVSQLQEKMEEVIFDNIDTSQNWKKAYHDLDVLFNQLVSYYKNYVEQNDGKLPKSNLYWALFMDIAARLMYFRALSKKNLVNLNDLSEKENVLLLLKNAVNCLSNVQKRNKELLEEISQTYEEIDLMDGAKGNFKKFYYSQDYQLDECLVAFYELHIGTKADTIN</sequence>
<evidence type="ECO:0000256" key="1">
    <source>
        <dbReference type="SAM" id="Coils"/>
    </source>
</evidence>
<dbReference type="RefSeq" id="WP_124762237.1">
    <property type="nucleotide sequence ID" value="NZ_JAFBDY010000001.1"/>
</dbReference>